<gene>
    <name evidence="4" type="ORF">E1948_00675</name>
    <name evidence="3" type="ORF">E1948_11680</name>
</gene>
<dbReference type="AlphaFoldDB" id="A0AAE2ZZX1"/>
<evidence type="ECO:0000313" key="4">
    <source>
        <dbReference type="EMBL" id="QCT56030.1"/>
    </source>
</evidence>
<proteinExistence type="inferred from homology"/>
<protein>
    <submittedName>
        <fullName evidence="3">NAD-dependent epimerase/dehydratase family protein</fullName>
    </submittedName>
</protein>
<evidence type="ECO:0000259" key="2">
    <source>
        <dbReference type="Pfam" id="PF01370"/>
    </source>
</evidence>
<sequence>MEDLERVLITGGAGFIGSHLVDDLQQDYDVYVLDNYRTGKRENIKNLADDHVFELDIREYDAVEQIMKTYQFDYVIHLAALVSVAESVEKPILSQEINVVATLRLLEIIKKYNSHIKRFVFASSAAVYGDLPDLPKSDQSLILPLSPYAIDKYYGERTTLNYCSLYNIPTAVVKFFNVFGPRQDPKSQYSGVISKMFDSFEHNKPFTFFGDGLQTRDFVYVYDVVQSVRLIMEHKDAIGHGYNIGTGTFTNLLEVYRIIGELYGKSVEHEFKEARKGDIKHSYADISNLKALGFVPKYTVETGLKDYFNFEVDNIEEVTAKEVEMSKK</sequence>
<organism evidence="3 5">
    <name type="scientific">Staphylococcus aureus</name>
    <dbReference type="NCBI Taxonomy" id="1280"/>
    <lineage>
        <taxon>Bacteria</taxon>
        <taxon>Bacillati</taxon>
        <taxon>Bacillota</taxon>
        <taxon>Bacilli</taxon>
        <taxon>Bacillales</taxon>
        <taxon>Staphylococcaceae</taxon>
        <taxon>Staphylococcus</taxon>
    </lineage>
</organism>
<dbReference type="Proteomes" id="UP000309390">
    <property type="component" value="Unassembled WGS sequence"/>
</dbReference>
<dbReference type="EMBL" id="JAIGOF010000018">
    <property type="protein sequence ID" value="MBX8595247.1"/>
    <property type="molecule type" value="Genomic_DNA"/>
</dbReference>
<dbReference type="SUPFAM" id="SSF51735">
    <property type="entry name" value="NAD(P)-binding Rossmann-fold domains"/>
    <property type="match status" value="1"/>
</dbReference>
<name>A0AAE2ZZX1_STAAU</name>
<reference evidence="3" key="2">
    <citation type="submission" date="2021-08" db="EMBL/GenBank/DDBJ databases">
        <title>Whole-genome sequencing of local methicillin-resistant S. aureus strain Lr2.</title>
        <authorList>
            <person name="Ali A."/>
            <person name="Ullah N."/>
        </authorList>
    </citation>
    <scope>NUCLEOTIDE SEQUENCE</scope>
    <source>
        <strain evidence="3">Lr2</strain>
    </source>
</reference>
<dbReference type="PANTHER" id="PTHR43000">
    <property type="entry name" value="DTDP-D-GLUCOSE 4,6-DEHYDRATASE-RELATED"/>
    <property type="match status" value="1"/>
</dbReference>
<accession>A0AAE2ZZX1</accession>
<dbReference type="InterPro" id="IPR036291">
    <property type="entry name" value="NAD(P)-bd_dom_sf"/>
</dbReference>
<dbReference type="RefSeq" id="WP_075583741.1">
    <property type="nucleotide sequence ID" value="NZ_AP025176.1"/>
</dbReference>
<comment type="similarity">
    <text evidence="1">Belongs to the NAD(P)-dependent epimerase/dehydratase family.</text>
</comment>
<evidence type="ECO:0000313" key="5">
    <source>
        <dbReference type="Proteomes" id="UP000309390"/>
    </source>
</evidence>
<dbReference type="Gene3D" id="3.40.50.720">
    <property type="entry name" value="NAD(P)-binding Rossmann-like Domain"/>
    <property type="match status" value="1"/>
</dbReference>
<feature type="domain" description="NAD-dependent epimerase/dehydratase" evidence="2">
    <location>
        <begin position="7"/>
        <end position="245"/>
    </location>
</feature>
<dbReference type="Pfam" id="PF01370">
    <property type="entry name" value="Epimerase"/>
    <property type="match status" value="1"/>
</dbReference>
<dbReference type="InterPro" id="IPR001509">
    <property type="entry name" value="Epimerase_deHydtase"/>
</dbReference>
<evidence type="ECO:0000256" key="1">
    <source>
        <dbReference type="ARBA" id="ARBA00007637"/>
    </source>
</evidence>
<dbReference type="EMBL" id="CP038850">
    <property type="protein sequence ID" value="QCT56030.1"/>
    <property type="molecule type" value="Genomic_DNA"/>
</dbReference>
<evidence type="ECO:0000313" key="3">
    <source>
        <dbReference type="EMBL" id="MBX8595247.1"/>
    </source>
</evidence>
<reference evidence="4" key="1">
    <citation type="submission" date="2019-04" db="EMBL/GenBank/DDBJ databases">
        <title>Whole-genome sequencing of local methicillin-resistant S. aureus strain Lr2.</title>
        <authorList>
            <person name="Ullah N."/>
            <person name="Ali A."/>
        </authorList>
    </citation>
    <scope>NUCLEOTIDE SEQUENCE [LARGE SCALE GENOMIC DNA]</scope>
    <source>
        <strain evidence="4">Lr2</strain>
    </source>
</reference>